<dbReference type="Gramene" id="A07p21030.2_BraZ1">
    <property type="protein sequence ID" value="A07p21030.2_BraZ1.CDS.1"/>
    <property type="gene ID" value="A07g21030.2_BraZ1"/>
</dbReference>
<name>A0A8D9HN38_BRACM</name>
<evidence type="ECO:0000313" key="3">
    <source>
        <dbReference type="Proteomes" id="UP000694005"/>
    </source>
</evidence>
<evidence type="ECO:0000313" key="2">
    <source>
        <dbReference type="EMBL" id="CAG7902459.1"/>
    </source>
</evidence>
<proteinExistence type="predicted"/>
<dbReference type="Proteomes" id="UP000694005">
    <property type="component" value="Chromosome A07"/>
</dbReference>
<gene>
    <name evidence="2" type="ORF">BRAPAZ1V2_A07P21030.2</name>
</gene>
<evidence type="ECO:0000256" key="1">
    <source>
        <dbReference type="SAM" id="MobiDB-lite"/>
    </source>
</evidence>
<feature type="region of interest" description="Disordered" evidence="1">
    <location>
        <begin position="1"/>
        <end position="23"/>
    </location>
</feature>
<reference evidence="2 3" key="1">
    <citation type="submission" date="2021-07" db="EMBL/GenBank/DDBJ databases">
        <authorList>
            <consortium name="Genoscope - CEA"/>
            <person name="William W."/>
        </authorList>
    </citation>
    <scope>NUCLEOTIDE SEQUENCE [LARGE SCALE GENOMIC DNA]</scope>
</reference>
<sequence length="42" mass="4839">MCDDGTSLLQGRTAEPVRRQTREGLESERFMELMMLTGLICY</sequence>
<dbReference type="EMBL" id="LS974623">
    <property type="protein sequence ID" value="CAG7902459.1"/>
    <property type="molecule type" value="Genomic_DNA"/>
</dbReference>
<organism evidence="2 3">
    <name type="scientific">Brassica campestris</name>
    <name type="common">Field mustard</name>
    <dbReference type="NCBI Taxonomy" id="3711"/>
    <lineage>
        <taxon>Eukaryota</taxon>
        <taxon>Viridiplantae</taxon>
        <taxon>Streptophyta</taxon>
        <taxon>Embryophyta</taxon>
        <taxon>Tracheophyta</taxon>
        <taxon>Spermatophyta</taxon>
        <taxon>Magnoliopsida</taxon>
        <taxon>eudicotyledons</taxon>
        <taxon>Gunneridae</taxon>
        <taxon>Pentapetalae</taxon>
        <taxon>rosids</taxon>
        <taxon>malvids</taxon>
        <taxon>Brassicales</taxon>
        <taxon>Brassicaceae</taxon>
        <taxon>Brassiceae</taxon>
        <taxon>Brassica</taxon>
    </lineage>
</organism>
<accession>A0A8D9HN38</accession>
<dbReference type="AlphaFoldDB" id="A0A8D9HN38"/>
<protein>
    <submittedName>
        <fullName evidence="2">Uncharacterized protein</fullName>
    </submittedName>
</protein>